<dbReference type="AlphaFoldDB" id="A0A1F4V9K8"/>
<feature type="transmembrane region" description="Helical" evidence="1">
    <location>
        <begin position="116"/>
        <end position="133"/>
    </location>
</feature>
<sequence length="693" mass="80907">MRKALLISIFTYLLFFYPLLNINTYIGGEDPEGYHYPVKYFLYQSLQKGEFPFYTQRIFSGFPIYADPTAGYLNPLNIVFVMLFGPFNYYKIMHLVFYLTGSVGLYYFLKRKFGENLTAFAVSNVVYFFNLFNLYHQKHFEIVLAVYTLPLCLLLVDKFISKSDFKNLLFLGGILLFDFYNGSFQLLLIKMFVLGIYIIIFDKYLIKNTFKYIMFLLLFSLICIPLLVPAYELYVESSRVGGSYKLNEGSYSPIMAVNIVYPFIMGKNGEYKWNQVSEEYFIHETYIYHGVSAILIGVIGLLILKDKKVAFLSSFLVFLFIFLAFISFVPVLSNINIPIISMFRYWGRSAVLFSLVLSLGTYSFFTGDKRLTNFHDLKQNINIYKIPCMFFVFLFLISLTGQETIKVINMFFNGAIKKDINLVVWLLSTVLIFVLFLLHKFYTFNIKLIIVLIIFADLLFFGLQVLKPQYVDINKIKVYERLTIPEDSVTKKVYFYNDEVYKNVGLYYESNGIFGYSQMEPDAYSKYLKDMGFADVKYPVLFSDTTIKFNKYNTYGFYQKLEDYLGVNYILNSTGNVIFMENDSSLPFIINENIEYLNIKQNEFSFKINASEERLVNTFIRSYKEWDVTVDGAGIVPDYSEVFIKFNLPKGEHLVKFKYHPDMFFNTLLISFLSVVVITSSYAAIRIHKNGRI</sequence>
<protein>
    <recommendedName>
        <fullName evidence="4">Membrane protein 6-pyruvoyl-tetrahydropterin synthase-related domain-containing protein</fullName>
    </recommendedName>
</protein>
<feature type="transmembrane region" description="Helical" evidence="1">
    <location>
        <begin position="446"/>
        <end position="466"/>
    </location>
</feature>
<feature type="transmembrane region" description="Helical" evidence="1">
    <location>
        <begin position="311"/>
        <end position="333"/>
    </location>
</feature>
<feature type="transmembrane region" description="Helical" evidence="1">
    <location>
        <begin position="345"/>
        <end position="365"/>
    </location>
</feature>
<feature type="transmembrane region" description="Helical" evidence="1">
    <location>
        <begin position="663"/>
        <end position="685"/>
    </location>
</feature>
<dbReference type="Pfam" id="PF09586">
    <property type="entry name" value="YfhO"/>
    <property type="match status" value="1"/>
</dbReference>
<gene>
    <name evidence="2" type="ORF">A3D91_03005</name>
</gene>
<dbReference type="STRING" id="1802620.A3D91_03005"/>
<accession>A0A1F4V9K8</accession>
<feature type="transmembrane region" description="Helical" evidence="1">
    <location>
        <begin position="168"/>
        <end position="200"/>
    </location>
</feature>
<proteinExistence type="predicted"/>
<feature type="transmembrane region" description="Helical" evidence="1">
    <location>
        <begin position="386"/>
        <end position="402"/>
    </location>
</feature>
<evidence type="ECO:0008006" key="4">
    <source>
        <dbReference type="Google" id="ProtNLM"/>
    </source>
</evidence>
<feature type="transmembrane region" description="Helical" evidence="1">
    <location>
        <begin position="286"/>
        <end position="304"/>
    </location>
</feature>
<dbReference type="EMBL" id="MEVD01000015">
    <property type="protein sequence ID" value="OGC53353.1"/>
    <property type="molecule type" value="Genomic_DNA"/>
</dbReference>
<comment type="caution">
    <text evidence="2">The sequence shown here is derived from an EMBL/GenBank/DDBJ whole genome shotgun (WGS) entry which is preliminary data.</text>
</comment>
<dbReference type="InterPro" id="IPR018580">
    <property type="entry name" value="Uncharacterised_YfhO"/>
</dbReference>
<reference evidence="2 3" key="1">
    <citation type="journal article" date="2016" name="Nat. Commun.">
        <title>Thousands of microbial genomes shed light on interconnected biogeochemical processes in an aquifer system.</title>
        <authorList>
            <person name="Anantharaman K."/>
            <person name="Brown C.T."/>
            <person name="Hug L.A."/>
            <person name="Sharon I."/>
            <person name="Castelle C.J."/>
            <person name="Probst A.J."/>
            <person name="Thomas B.C."/>
            <person name="Singh A."/>
            <person name="Wilkins M.J."/>
            <person name="Karaoz U."/>
            <person name="Brodie E.L."/>
            <person name="Williams K.H."/>
            <person name="Hubbard S.S."/>
            <person name="Banfield J.F."/>
        </authorList>
    </citation>
    <scope>NUCLEOTIDE SEQUENCE [LARGE SCALE GENOMIC DNA]</scope>
</reference>
<feature type="transmembrane region" description="Helical" evidence="1">
    <location>
        <begin position="422"/>
        <end position="439"/>
    </location>
</feature>
<name>A0A1F4V9K8_UNCKA</name>
<evidence type="ECO:0000313" key="3">
    <source>
        <dbReference type="Proteomes" id="UP000178127"/>
    </source>
</evidence>
<dbReference type="Proteomes" id="UP000178127">
    <property type="component" value="Unassembled WGS sequence"/>
</dbReference>
<keyword evidence="1" id="KW-0472">Membrane</keyword>
<feature type="transmembrane region" description="Helical" evidence="1">
    <location>
        <begin position="212"/>
        <end position="234"/>
    </location>
</feature>
<keyword evidence="1" id="KW-0812">Transmembrane</keyword>
<evidence type="ECO:0000256" key="1">
    <source>
        <dbReference type="SAM" id="Phobius"/>
    </source>
</evidence>
<feature type="transmembrane region" description="Helical" evidence="1">
    <location>
        <begin position="89"/>
        <end position="109"/>
    </location>
</feature>
<organism evidence="2 3">
    <name type="scientific">candidate division WWE3 bacterium RIFCSPHIGHO2_02_FULL_38_14</name>
    <dbReference type="NCBI Taxonomy" id="1802620"/>
    <lineage>
        <taxon>Bacteria</taxon>
        <taxon>Katanobacteria</taxon>
    </lineage>
</organism>
<evidence type="ECO:0000313" key="2">
    <source>
        <dbReference type="EMBL" id="OGC53353.1"/>
    </source>
</evidence>
<feature type="transmembrane region" description="Helical" evidence="1">
    <location>
        <begin position="139"/>
        <end position="156"/>
    </location>
</feature>
<keyword evidence="1" id="KW-1133">Transmembrane helix</keyword>